<evidence type="ECO:0000313" key="2">
    <source>
        <dbReference type="EMBL" id="GJE96301.1"/>
    </source>
</evidence>
<name>A0A9P3GK81_9APHY</name>
<dbReference type="AlphaFoldDB" id="A0A9P3GK81"/>
<organism evidence="2 3">
    <name type="scientific">Phanerochaete sordida</name>
    <dbReference type="NCBI Taxonomy" id="48140"/>
    <lineage>
        <taxon>Eukaryota</taxon>
        <taxon>Fungi</taxon>
        <taxon>Dikarya</taxon>
        <taxon>Basidiomycota</taxon>
        <taxon>Agaricomycotina</taxon>
        <taxon>Agaricomycetes</taxon>
        <taxon>Polyporales</taxon>
        <taxon>Phanerochaetaceae</taxon>
        <taxon>Phanerochaete</taxon>
    </lineage>
</organism>
<keyword evidence="1" id="KW-0175">Coiled coil</keyword>
<proteinExistence type="predicted"/>
<dbReference type="EMBL" id="BPQB01000058">
    <property type="protein sequence ID" value="GJE96301.1"/>
    <property type="molecule type" value="Genomic_DNA"/>
</dbReference>
<dbReference type="OrthoDB" id="2800057at2759"/>
<evidence type="ECO:0008006" key="4">
    <source>
        <dbReference type="Google" id="ProtNLM"/>
    </source>
</evidence>
<gene>
    <name evidence="2" type="ORF">PsYK624_124950</name>
</gene>
<protein>
    <recommendedName>
        <fullName evidence="4">F-box domain-containing protein</fullName>
    </recommendedName>
</protein>
<dbReference type="Proteomes" id="UP000703269">
    <property type="component" value="Unassembled WGS sequence"/>
</dbReference>
<feature type="coiled-coil region" evidence="1">
    <location>
        <begin position="10"/>
        <end position="37"/>
    </location>
</feature>
<keyword evidence="3" id="KW-1185">Reference proteome</keyword>
<reference evidence="2 3" key="1">
    <citation type="submission" date="2021-08" db="EMBL/GenBank/DDBJ databases">
        <title>Draft Genome Sequence of Phanerochaete sordida strain YK-624.</title>
        <authorList>
            <person name="Mori T."/>
            <person name="Dohra H."/>
            <person name="Suzuki T."/>
            <person name="Kawagishi H."/>
            <person name="Hirai H."/>
        </authorList>
    </citation>
    <scope>NUCLEOTIDE SEQUENCE [LARGE SCALE GENOMIC DNA]</scope>
    <source>
        <strain evidence="2 3">YK-624</strain>
    </source>
</reference>
<evidence type="ECO:0000313" key="3">
    <source>
        <dbReference type="Proteomes" id="UP000703269"/>
    </source>
</evidence>
<comment type="caution">
    <text evidence="2">The sequence shown here is derived from an EMBL/GenBank/DDBJ whole genome shotgun (WGS) entry which is preliminary data.</text>
</comment>
<evidence type="ECO:0000256" key="1">
    <source>
        <dbReference type="SAM" id="Coils"/>
    </source>
</evidence>
<sequence length="556" mass="63322">MQAADRRARLGALKEERLQLESKIRDLEALVRKKDEEIASLAPVYTLSDDVVAIILELAYRHHFPHCRLDDGHPHTNSPIPISHVSRWWRRQALSLPFLWSCIHVTSAQPPFHYAEAVKAYIERSSQLPLSISFLCLARDYENATKDMPYLDDAEFFGPIWTMYARSWRYLLAEKHRWKNCAMYLFHEDPARALLPSLQGRTFPRLEYLGIACYSSSPFPDEIDDIVLTLDAPNLIELRAKTLPSICAAPSKLFSRLTELNLCGVECSVGQLMSALNETTGTLERFTLSDAMFVRTSHTSFPSPMTFTKLSYLRLDGVVDSDIDGVPVPNRITCPLIYRAAVVLKTLAADPNAVEDLSRANVRLPTVKQLHLLKGDRKKLPVALLRTIPNIELLSTRPFWDLSPLLKASIEADRSSGSCVSWPHLQSLLLWTLGRTFGIFAQHRAHFGKPLKSCICRKDPVRLPSDILEIFQQVGLDFESYDNASPETQALYDHTNQTWDEEVDKPIYTPWKGSYTFFDEFDRPKGRPMPRDSWLEDANLVGDAEPWFEPGHELDD</sequence>
<accession>A0A9P3GK81</accession>